<dbReference type="PANTHER" id="PTHR30540">
    <property type="entry name" value="OSMOTIC STRESS POTASSIUM TRANSPORTER"/>
    <property type="match status" value="1"/>
</dbReference>
<evidence type="ECO:0000256" key="11">
    <source>
        <dbReference type="ARBA" id="ARBA00023136"/>
    </source>
</evidence>
<keyword evidence="6 12" id="KW-0812">Transmembrane</keyword>
<feature type="transmembrane region" description="Helical" evidence="12">
    <location>
        <begin position="418"/>
        <end position="443"/>
    </location>
</feature>
<evidence type="ECO:0000256" key="1">
    <source>
        <dbReference type="ARBA" id="ARBA00004141"/>
    </source>
</evidence>
<keyword evidence="5 12" id="KW-0633">Potassium transport</keyword>
<accession>G4M9K6</accession>
<evidence type="ECO:0000256" key="4">
    <source>
        <dbReference type="ARBA" id="ARBA00022475"/>
    </source>
</evidence>
<evidence type="ECO:0000313" key="16">
    <source>
        <dbReference type="Proteomes" id="UP000003511"/>
    </source>
</evidence>
<reference evidence="15 16" key="1">
    <citation type="submission" date="2011-09" db="EMBL/GenBank/DDBJ databases">
        <authorList>
            <person name="Carlier A."/>
        </authorList>
    </citation>
    <scope>NUCLEOTIDE SEQUENCE [LARGE SCALE GENOMIC DNA]</scope>
    <source>
        <strain evidence="15 16">UZHbot1</strain>
    </source>
</reference>
<evidence type="ECO:0000259" key="13">
    <source>
        <dbReference type="Pfam" id="PF02705"/>
    </source>
</evidence>
<feature type="transmembrane region" description="Helical" evidence="12">
    <location>
        <begin position="65"/>
        <end position="83"/>
    </location>
</feature>
<gene>
    <name evidence="12" type="primary">kup</name>
    <name evidence="15" type="ORF">BKIR_c205_4849</name>
</gene>
<dbReference type="InterPro" id="IPR023051">
    <property type="entry name" value="Kup"/>
</dbReference>
<dbReference type="Pfam" id="PF22776">
    <property type="entry name" value="K_trans_C"/>
    <property type="match status" value="1"/>
</dbReference>
<evidence type="ECO:0000256" key="9">
    <source>
        <dbReference type="ARBA" id="ARBA00022989"/>
    </source>
</evidence>
<keyword evidence="10 12" id="KW-0406">Ion transport</keyword>
<feature type="domain" description="K+ potassium transporter integral membrane" evidence="13">
    <location>
        <begin position="65"/>
        <end position="517"/>
    </location>
</feature>
<feature type="transmembrane region" description="Helical" evidence="12">
    <location>
        <begin position="155"/>
        <end position="174"/>
    </location>
</feature>
<dbReference type="InterPro" id="IPR003855">
    <property type="entry name" value="K+_transporter"/>
</dbReference>
<evidence type="ECO:0000259" key="14">
    <source>
        <dbReference type="Pfam" id="PF22776"/>
    </source>
</evidence>
<sequence>MQAQSFTHDEPASVCARIDEYNGLFSVALDRMAFAFSALDGYFAFMTNTTHAHEHKQPLQPLPSLALAAIGVVFGDIGTSPLYSLKEAFSPSHGIALSEASILGVISLLFWAIVMVVAVKYVLFVMRADNNGEGGVFAMMTLALRSVKETGKVSGILMMLGIFGACMFYGDAVITPAMSVISAVEGLEIATPRLAPYVLPITIVILILLFWIQRHGTAVVGKLFGPIMLVWFATLAVLGAVHIVKEPGIIAALNPYYALSFMAQHVLQAYIVLGSVVLVLTGAEALYADMGHFGARPIRYGWYSLVMPSLLLHYFGQGALLMHDSKAIESPFFLLAPDWALLPLVILSAVATVIASQAVISGAYSLTSQAIQLGYVPRMKILHTSELAIGQIYIPLVNWMLLFIILCIVVGFKSSENLAAAYGLAVTATMLTTTILVSVVMVNLWGWNRFLVGGMIAVFLAIDIGFFGASLLKIEQGGWLPLCIGGALFFLLMTWYKGRMIVKDRTTADGIPLMPFLQGLLAHPPHRVSGTAIYLTGSDSLVPVSLLHNLKHNKVLHERTIFMNFKTRDIPYVGDAYRLEVKDIGGGLFLVKATYGFNETPDVKAVLEQITRTHAMTFELMDTSFFMAREMVVPTELPGMSVWRERVFAWMHQNAAKPTDFFSIPANRVVELGTKIEI</sequence>
<dbReference type="InterPro" id="IPR053952">
    <property type="entry name" value="K_trans_C"/>
</dbReference>
<keyword evidence="8 12" id="KW-0630">Potassium</keyword>
<feature type="transmembrane region" description="Helical" evidence="12">
    <location>
        <begin position="340"/>
        <end position="366"/>
    </location>
</feature>
<evidence type="ECO:0000256" key="10">
    <source>
        <dbReference type="ARBA" id="ARBA00023065"/>
    </source>
</evidence>
<dbReference type="STRING" id="1055526.BKIR_c205_4849"/>
<feature type="domain" description="K+ potassium transporter C-terminal" evidence="14">
    <location>
        <begin position="529"/>
        <end position="678"/>
    </location>
</feature>
<feature type="transmembrane region" description="Helical" evidence="12">
    <location>
        <begin position="387"/>
        <end position="412"/>
    </location>
</feature>
<evidence type="ECO:0000256" key="5">
    <source>
        <dbReference type="ARBA" id="ARBA00022538"/>
    </source>
</evidence>
<evidence type="ECO:0000256" key="2">
    <source>
        <dbReference type="ARBA" id="ARBA00007019"/>
    </source>
</evidence>
<dbReference type="GO" id="GO:0015079">
    <property type="term" value="F:potassium ion transmembrane transporter activity"/>
    <property type="evidence" value="ECO:0007669"/>
    <property type="project" value="UniProtKB-UniRule"/>
</dbReference>
<comment type="caution">
    <text evidence="15">The sequence shown here is derived from an EMBL/GenBank/DDBJ whole genome shotgun (WGS) entry which is preliminary data.</text>
</comment>
<evidence type="ECO:0000313" key="15">
    <source>
        <dbReference type="EMBL" id="CCD37835.1"/>
    </source>
</evidence>
<feature type="transmembrane region" description="Helical" evidence="12">
    <location>
        <begin position="265"/>
        <end position="288"/>
    </location>
</feature>
<reference evidence="15 16" key="2">
    <citation type="submission" date="2011-10" db="EMBL/GenBank/DDBJ databases">
        <title>Draft genome sequence of Candidatus Burkholderia kirkii.</title>
        <authorList>
            <person name="Carlier A.L."/>
            <person name="Eberl L."/>
        </authorList>
    </citation>
    <scope>NUCLEOTIDE SEQUENCE [LARGE SCALE GENOMIC DNA]</scope>
    <source>
        <strain evidence="15 16">UZHbot1</strain>
    </source>
</reference>
<feature type="transmembrane region" description="Helical" evidence="12">
    <location>
        <begin position="450"/>
        <end position="472"/>
    </location>
</feature>
<dbReference type="GO" id="GO:0015293">
    <property type="term" value="F:symporter activity"/>
    <property type="evidence" value="ECO:0007669"/>
    <property type="project" value="UniProtKB-UniRule"/>
</dbReference>
<keyword evidence="3 12" id="KW-0813">Transport</keyword>
<feature type="transmembrane region" description="Helical" evidence="12">
    <location>
        <begin position="103"/>
        <end position="123"/>
    </location>
</feature>
<keyword evidence="9 12" id="KW-1133">Transmembrane helix</keyword>
<dbReference type="Pfam" id="PF02705">
    <property type="entry name" value="K_trans"/>
    <property type="match status" value="1"/>
</dbReference>
<evidence type="ECO:0000256" key="3">
    <source>
        <dbReference type="ARBA" id="ARBA00022448"/>
    </source>
</evidence>
<comment type="similarity">
    <text evidence="2 12">Belongs to the HAK/KUP transporter (TC 2.A.72) family.</text>
</comment>
<feature type="transmembrane region" description="Helical" evidence="12">
    <location>
        <begin position="300"/>
        <end position="320"/>
    </location>
</feature>
<keyword evidence="7 12" id="KW-0769">Symport</keyword>
<dbReference type="HOGENOM" id="CLU_008142_4_2_4"/>
<dbReference type="EMBL" id="CAFE01000124">
    <property type="protein sequence ID" value="CCD37835.1"/>
    <property type="molecule type" value="Genomic_DNA"/>
</dbReference>
<name>G4M9K6_9BURK</name>
<organism evidence="15 16">
    <name type="scientific">Candidatus Paraburkholderia kirkii UZHbot1</name>
    <dbReference type="NCBI Taxonomy" id="1055526"/>
    <lineage>
        <taxon>Bacteria</taxon>
        <taxon>Pseudomonadati</taxon>
        <taxon>Pseudomonadota</taxon>
        <taxon>Betaproteobacteria</taxon>
        <taxon>Burkholderiales</taxon>
        <taxon>Burkholderiaceae</taxon>
        <taxon>Paraburkholderia</taxon>
    </lineage>
</organism>
<keyword evidence="4 12" id="KW-1003">Cell membrane</keyword>
<dbReference type="InterPro" id="IPR053951">
    <property type="entry name" value="K_trans_N"/>
</dbReference>
<evidence type="ECO:0000256" key="6">
    <source>
        <dbReference type="ARBA" id="ARBA00022692"/>
    </source>
</evidence>
<comment type="subcellular location">
    <subcellularLocation>
        <location evidence="12">Cell membrane</location>
        <topology evidence="12">Multi-pass membrane protein</topology>
    </subcellularLocation>
    <subcellularLocation>
        <location evidence="1">Membrane</location>
        <topology evidence="1">Multi-pass membrane protein</topology>
    </subcellularLocation>
</comment>
<dbReference type="AlphaFoldDB" id="G4M9K6"/>
<evidence type="ECO:0000256" key="7">
    <source>
        <dbReference type="ARBA" id="ARBA00022847"/>
    </source>
</evidence>
<proteinExistence type="inferred from homology"/>
<protein>
    <recommendedName>
        <fullName evidence="12">Probable potassium transport system protein Kup</fullName>
    </recommendedName>
</protein>
<dbReference type="PANTHER" id="PTHR30540:SF79">
    <property type="entry name" value="LOW AFFINITY POTASSIUM TRANSPORT SYSTEM PROTEIN KUP"/>
    <property type="match status" value="1"/>
</dbReference>
<dbReference type="Proteomes" id="UP000003511">
    <property type="component" value="Unassembled WGS sequence"/>
</dbReference>
<comment type="function">
    <text evidence="12">Transport of potassium into the cell. Likely operates as a K(+):H(+) symporter.</text>
</comment>
<keyword evidence="11 12" id="KW-0472">Membrane</keyword>
<comment type="catalytic activity">
    <reaction evidence="12">
        <text>K(+)(in) + H(+)(in) = K(+)(out) + H(+)(out)</text>
        <dbReference type="Rhea" id="RHEA:28490"/>
        <dbReference type="ChEBI" id="CHEBI:15378"/>
        <dbReference type="ChEBI" id="CHEBI:29103"/>
    </reaction>
</comment>
<feature type="transmembrane region" description="Helical" evidence="12">
    <location>
        <begin position="194"/>
        <end position="212"/>
    </location>
</feature>
<feature type="transmembrane region" description="Helical" evidence="12">
    <location>
        <begin position="224"/>
        <end position="245"/>
    </location>
</feature>
<keyword evidence="16" id="KW-1185">Reference proteome</keyword>
<evidence type="ECO:0000256" key="8">
    <source>
        <dbReference type="ARBA" id="ARBA00022958"/>
    </source>
</evidence>
<feature type="transmembrane region" description="Helical" evidence="12">
    <location>
        <begin position="478"/>
        <end position="496"/>
    </location>
</feature>
<dbReference type="GO" id="GO:0005886">
    <property type="term" value="C:plasma membrane"/>
    <property type="evidence" value="ECO:0007669"/>
    <property type="project" value="UniProtKB-SubCell"/>
</dbReference>
<evidence type="ECO:0000256" key="12">
    <source>
        <dbReference type="HAMAP-Rule" id="MF_01522"/>
    </source>
</evidence>
<dbReference type="HAMAP" id="MF_01522">
    <property type="entry name" value="Kup"/>
    <property type="match status" value="1"/>
</dbReference>